<comment type="subcellular location">
    <subcellularLocation>
        <location evidence="1">Endomembrane system</location>
        <topology evidence="1">Multi-pass membrane protein</topology>
    </subcellularLocation>
</comment>
<evidence type="ECO:0000256" key="2">
    <source>
        <dbReference type="ARBA" id="ARBA00022692"/>
    </source>
</evidence>
<reference evidence="6" key="1">
    <citation type="submission" date="2020-09" db="EMBL/GenBank/DDBJ databases">
        <title>Streptomyces canutascabiei sp. nov., which causes potato common scab and is distributed across the world.</title>
        <authorList>
            <person name="Nguyen H.P."/>
            <person name="Weisberg A.J."/>
            <person name="Chang J.H."/>
            <person name="Clarke C.R."/>
        </authorList>
    </citation>
    <scope>NUCLEOTIDE SEQUENCE</scope>
    <source>
        <strain evidence="6">ID-01-6.2a</strain>
    </source>
</reference>
<gene>
    <name evidence="6" type="ORF">IHE70_41125</name>
</gene>
<dbReference type="SMART" id="SM00752">
    <property type="entry name" value="HTTM"/>
    <property type="match status" value="1"/>
</dbReference>
<dbReference type="EMBL" id="JACYXT010000027">
    <property type="protein sequence ID" value="MBD9729478.1"/>
    <property type="molecule type" value="Genomic_DNA"/>
</dbReference>
<accession>A0A927QJF7</accession>
<dbReference type="AlphaFoldDB" id="A0A927QJF7"/>
<keyword evidence="4" id="KW-0472">Membrane</keyword>
<dbReference type="GO" id="GO:0012505">
    <property type="term" value="C:endomembrane system"/>
    <property type="evidence" value="ECO:0007669"/>
    <property type="project" value="UniProtKB-SubCell"/>
</dbReference>
<evidence type="ECO:0000313" key="6">
    <source>
        <dbReference type="EMBL" id="MBD9729478.1"/>
    </source>
</evidence>
<evidence type="ECO:0000256" key="1">
    <source>
        <dbReference type="ARBA" id="ARBA00004127"/>
    </source>
</evidence>
<evidence type="ECO:0000256" key="3">
    <source>
        <dbReference type="ARBA" id="ARBA00022989"/>
    </source>
</evidence>
<keyword evidence="2" id="KW-0812">Transmembrane</keyword>
<comment type="caution">
    <text evidence="6">The sequence shown here is derived from an EMBL/GenBank/DDBJ whole genome shotgun (WGS) entry which is preliminary data.</text>
</comment>
<feature type="domain" description="HTTM-like" evidence="5">
    <location>
        <begin position="28"/>
        <end position="285"/>
    </location>
</feature>
<organism evidence="6 7">
    <name type="scientific">Streptomyces caniscabiei</name>
    <dbReference type="NCBI Taxonomy" id="2746961"/>
    <lineage>
        <taxon>Bacteria</taxon>
        <taxon>Bacillati</taxon>
        <taxon>Actinomycetota</taxon>
        <taxon>Actinomycetes</taxon>
        <taxon>Kitasatosporales</taxon>
        <taxon>Streptomycetaceae</taxon>
        <taxon>Streptomyces</taxon>
    </lineage>
</organism>
<dbReference type="GeneID" id="79935841"/>
<evidence type="ECO:0000259" key="5">
    <source>
        <dbReference type="SMART" id="SM00752"/>
    </source>
</evidence>
<proteinExistence type="predicted"/>
<dbReference type="InterPro" id="IPR011020">
    <property type="entry name" value="HTTM-like"/>
</dbReference>
<sequence>MAGAVAPAFVHAATEIEEKGGAGNIDRAFSRMEKISAVGAMIGALEQIARSGELDDDGMFSWPIHRTRHQSSQRFPRKQIGKLLEYPNVVAIPHIRFLAAARLLFGSPGPKERALLLTAIVATGSGMDLRHHYGGDGSDQMSQITFVASLLEKAFPRDTRAREACLRFVAFQACVSYVSAGTVKLVSPVWRDGSAVTGIFRTDAYGDAALYGLLKRYPDLAVVLAWTVILGELSFPLVLFAPRWVAEGVLATGAVFHLANGKFMGLNRFIWAFSGTYPAVAYVSRALRGRDDS</sequence>
<keyword evidence="3" id="KW-1133">Transmembrane helix</keyword>
<evidence type="ECO:0000313" key="7">
    <source>
        <dbReference type="Proteomes" id="UP000661025"/>
    </source>
</evidence>
<dbReference type="Proteomes" id="UP000661025">
    <property type="component" value="Unassembled WGS sequence"/>
</dbReference>
<dbReference type="RefSeq" id="WP_086800802.1">
    <property type="nucleotide sequence ID" value="NZ_CP119182.1"/>
</dbReference>
<evidence type="ECO:0000256" key="4">
    <source>
        <dbReference type="ARBA" id="ARBA00023136"/>
    </source>
</evidence>
<protein>
    <recommendedName>
        <fullName evidence="5">HTTM-like domain-containing protein</fullName>
    </recommendedName>
</protein>
<name>A0A927QJF7_9ACTN</name>